<dbReference type="AlphaFoldDB" id="A0A0E9XTL4"/>
<accession>A0A0E9XTL4</accession>
<dbReference type="EMBL" id="GBXM01003367">
    <property type="protein sequence ID" value="JAI05211.1"/>
    <property type="molecule type" value="Transcribed_RNA"/>
</dbReference>
<evidence type="ECO:0000313" key="1">
    <source>
        <dbReference type="EMBL" id="JAI05211.1"/>
    </source>
</evidence>
<reference evidence="1" key="2">
    <citation type="journal article" date="2015" name="Fish Shellfish Immunol.">
        <title>Early steps in the European eel (Anguilla anguilla)-Vibrio vulnificus interaction in the gills: Role of the RtxA13 toxin.</title>
        <authorList>
            <person name="Callol A."/>
            <person name="Pajuelo D."/>
            <person name="Ebbesson L."/>
            <person name="Teles M."/>
            <person name="MacKenzie S."/>
            <person name="Amaro C."/>
        </authorList>
    </citation>
    <scope>NUCLEOTIDE SEQUENCE</scope>
</reference>
<name>A0A0E9XTL4_ANGAN</name>
<protein>
    <submittedName>
        <fullName evidence="1">Uncharacterized protein</fullName>
    </submittedName>
</protein>
<reference evidence="1" key="1">
    <citation type="submission" date="2014-11" db="EMBL/GenBank/DDBJ databases">
        <authorList>
            <person name="Amaro Gonzalez C."/>
        </authorList>
    </citation>
    <scope>NUCLEOTIDE SEQUENCE</scope>
</reference>
<proteinExistence type="predicted"/>
<sequence length="38" mass="4311">MDLAQVCCCQATVPHSDWMAQFVGQHNGLLLLLWYSCQ</sequence>
<organism evidence="1">
    <name type="scientific">Anguilla anguilla</name>
    <name type="common">European freshwater eel</name>
    <name type="synonym">Muraena anguilla</name>
    <dbReference type="NCBI Taxonomy" id="7936"/>
    <lineage>
        <taxon>Eukaryota</taxon>
        <taxon>Metazoa</taxon>
        <taxon>Chordata</taxon>
        <taxon>Craniata</taxon>
        <taxon>Vertebrata</taxon>
        <taxon>Euteleostomi</taxon>
        <taxon>Actinopterygii</taxon>
        <taxon>Neopterygii</taxon>
        <taxon>Teleostei</taxon>
        <taxon>Anguilliformes</taxon>
        <taxon>Anguillidae</taxon>
        <taxon>Anguilla</taxon>
    </lineage>
</organism>